<name>A0A2T4U9L5_9BACI</name>
<dbReference type="PANTHER" id="PTHR34308">
    <property type="entry name" value="COBALAMIN BIOSYNTHESIS PROTEIN CBIB"/>
    <property type="match status" value="1"/>
</dbReference>
<evidence type="ECO:0000256" key="3">
    <source>
        <dbReference type="ARBA" id="ARBA00006263"/>
    </source>
</evidence>
<dbReference type="GO" id="GO:0005886">
    <property type="term" value="C:plasma membrane"/>
    <property type="evidence" value="ECO:0007669"/>
    <property type="project" value="UniProtKB-SubCell"/>
</dbReference>
<evidence type="ECO:0000256" key="8">
    <source>
        <dbReference type="ARBA" id="ARBA00023136"/>
    </source>
</evidence>
<comment type="pathway">
    <text evidence="2 9">Cofactor biosynthesis; adenosylcobalamin biosynthesis.</text>
</comment>
<dbReference type="AlphaFoldDB" id="A0A2T4U9L5"/>
<evidence type="ECO:0000256" key="5">
    <source>
        <dbReference type="ARBA" id="ARBA00022573"/>
    </source>
</evidence>
<dbReference type="HAMAP" id="MF_00024">
    <property type="entry name" value="CobD_CbiB"/>
    <property type="match status" value="1"/>
</dbReference>
<keyword evidence="7 9" id="KW-1133">Transmembrane helix</keyword>
<dbReference type="PANTHER" id="PTHR34308:SF1">
    <property type="entry name" value="COBALAMIN BIOSYNTHESIS PROTEIN CBIB"/>
    <property type="match status" value="1"/>
</dbReference>
<comment type="subcellular location">
    <subcellularLocation>
        <location evidence="1 9">Cell membrane</location>
        <topology evidence="1 9">Multi-pass membrane protein</topology>
    </subcellularLocation>
</comment>
<dbReference type="GO" id="GO:0015420">
    <property type="term" value="F:ABC-type vitamin B12 transporter activity"/>
    <property type="evidence" value="ECO:0007669"/>
    <property type="project" value="UniProtKB-UniRule"/>
</dbReference>
<keyword evidence="11" id="KW-1185">Reference proteome</keyword>
<evidence type="ECO:0000256" key="6">
    <source>
        <dbReference type="ARBA" id="ARBA00022692"/>
    </source>
</evidence>
<dbReference type="EMBL" id="PZJJ01000003">
    <property type="protein sequence ID" value="PTL40083.1"/>
    <property type="molecule type" value="Genomic_DNA"/>
</dbReference>
<evidence type="ECO:0000313" key="10">
    <source>
        <dbReference type="EMBL" id="PTL40083.1"/>
    </source>
</evidence>
<sequence>MDFIFGDPRRFPHPTAGIGWCISRMIKRWNLGSAAERKRRGIWMAVCITGGVWAAGALIISLLTLLHPLLGLGGSVWMTYSAVAAKGLKEAAEAVKKPLEADNLQEAEKALSMIVGRDTAGLSESEIVRGTVETVAENTVDGVTSPIFWALIGGGPAAMAYRAVNTLDSMAGYKNDNFSSFGWASARLDDAANWLPARLTSAAIWVAALAVPGSRKRAALTVLRRDARKHPSPNSGWSEALVAGLLGVTLGGTNYYNGIRSQRALMGDGKRQLHAQDITRSIYYLYGGAVVFTIFCVAVWWILGGWGVPFVDKS</sequence>
<keyword evidence="8 9" id="KW-0472">Membrane</keyword>
<comment type="similarity">
    <text evidence="3 9">Belongs to the CobD/CbiB family.</text>
</comment>
<feature type="transmembrane region" description="Helical" evidence="9">
    <location>
        <begin position="283"/>
        <end position="303"/>
    </location>
</feature>
<protein>
    <recommendedName>
        <fullName evidence="9">Cobalamin biosynthesis protein CobD</fullName>
    </recommendedName>
</protein>
<evidence type="ECO:0000256" key="9">
    <source>
        <dbReference type="HAMAP-Rule" id="MF_00024"/>
    </source>
</evidence>
<evidence type="ECO:0000256" key="1">
    <source>
        <dbReference type="ARBA" id="ARBA00004651"/>
    </source>
</evidence>
<evidence type="ECO:0000256" key="2">
    <source>
        <dbReference type="ARBA" id="ARBA00004953"/>
    </source>
</evidence>
<keyword evidence="5 9" id="KW-0169">Cobalamin biosynthesis</keyword>
<evidence type="ECO:0000313" key="11">
    <source>
        <dbReference type="Proteomes" id="UP000240509"/>
    </source>
</evidence>
<comment type="caution">
    <text evidence="10">The sequence shown here is derived from an EMBL/GenBank/DDBJ whole genome shotgun (WGS) entry which is preliminary data.</text>
</comment>
<organism evidence="10 11">
    <name type="scientific">Alkalicoccus saliphilus</name>
    <dbReference type="NCBI Taxonomy" id="200989"/>
    <lineage>
        <taxon>Bacteria</taxon>
        <taxon>Bacillati</taxon>
        <taxon>Bacillota</taxon>
        <taxon>Bacilli</taxon>
        <taxon>Bacillales</taxon>
        <taxon>Bacillaceae</taxon>
        <taxon>Alkalicoccus</taxon>
    </lineage>
</organism>
<evidence type="ECO:0000256" key="4">
    <source>
        <dbReference type="ARBA" id="ARBA00022475"/>
    </source>
</evidence>
<dbReference type="Proteomes" id="UP000240509">
    <property type="component" value="Unassembled WGS sequence"/>
</dbReference>
<proteinExistence type="inferred from homology"/>
<reference evidence="10 11" key="1">
    <citation type="submission" date="2018-03" db="EMBL/GenBank/DDBJ databases">
        <title>Alkalicoccus saliphilus sp. nov., isolated from a mineral pool.</title>
        <authorList>
            <person name="Zhao B."/>
        </authorList>
    </citation>
    <scope>NUCLEOTIDE SEQUENCE [LARGE SCALE GENOMIC DNA]</scope>
    <source>
        <strain evidence="10 11">6AG</strain>
    </source>
</reference>
<accession>A0A2T4U9L5</accession>
<keyword evidence="6 9" id="KW-0812">Transmembrane</keyword>
<dbReference type="GO" id="GO:0048472">
    <property type="term" value="F:threonine-phosphate decarboxylase activity"/>
    <property type="evidence" value="ECO:0007669"/>
    <property type="project" value="InterPro"/>
</dbReference>
<dbReference type="UniPathway" id="UPA00148"/>
<dbReference type="OrthoDB" id="9811967at2"/>
<dbReference type="GO" id="GO:0009236">
    <property type="term" value="P:cobalamin biosynthetic process"/>
    <property type="evidence" value="ECO:0007669"/>
    <property type="project" value="UniProtKB-UniRule"/>
</dbReference>
<comment type="function">
    <text evidence="9">Converts cobyric acid to cobinamide by the addition of aminopropanol on the F carboxylic group.</text>
</comment>
<feature type="transmembrane region" description="Helical" evidence="9">
    <location>
        <begin position="42"/>
        <end position="63"/>
    </location>
</feature>
<evidence type="ECO:0000256" key="7">
    <source>
        <dbReference type="ARBA" id="ARBA00022989"/>
    </source>
</evidence>
<dbReference type="NCBIfam" id="TIGR00380">
    <property type="entry name" value="cobal_cbiB"/>
    <property type="match status" value="1"/>
</dbReference>
<keyword evidence="4 9" id="KW-1003">Cell membrane</keyword>
<comment type="caution">
    <text evidence="9">Lacks conserved residue(s) required for the propagation of feature annotation.</text>
</comment>
<dbReference type="InterPro" id="IPR004485">
    <property type="entry name" value="Cobalamin_biosynth_CobD/CbiB"/>
</dbReference>
<dbReference type="Pfam" id="PF03186">
    <property type="entry name" value="CobD_Cbib"/>
    <property type="match status" value="1"/>
</dbReference>
<gene>
    <name evidence="9 10" type="primary">cobD</name>
    <name evidence="10" type="ORF">C6Y45_03400</name>
</gene>